<dbReference type="Proteomes" id="UP000271241">
    <property type="component" value="Unassembled WGS sequence"/>
</dbReference>
<feature type="domain" description="DSBA-like thioredoxin" evidence="1">
    <location>
        <begin position="8"/>
        <end position="211"/>
    </location>
</feature>
<dbReference type="Gene3D" id="3.40.30.10">
    <property type="entry name" value="Glutaredoxin"/>
    <property type="match status" value="1"/>
</dbReference>
<dbReference type="STRING" id="78915.A0A4P9XWR0"/>
<name>A0A4P9XWR0_9FUNG</name>
<evidence type="ECO:0000313" key="3">
    <source>
        <dbReference type="Proteomes" id="UP000271241"/>
    </source>
</evidence>
<accession>A0A4P9XWR0</accession>
<proteinExistence type="predicted"/>
<dbReference type="PANTHER" id="PTHR13887:SF41">
    <property type="entry name" value="THIOREDOXIN SUPERFAMILY PROTEIN"/>
    <property type="match status" value="1"/>
</dbReference>
<dbReference type="InterPro" id="IPR036249">
    <property type="entry name" value="Thioredoxin-like_sf"/>
</dbReference>
<sequence>MAKRIINVSVTSDLLCPFCFIGKRSLEKAIRACPDLDVRVRWHPFLLDPTQTDKPEDRQERLARKFGGLERVAIMQQRLQRRGEHDGLPFQWNGEIASSLPAHQLIDYAGNAAHQGDHIKQNAVVESLFHSYFEQGKTPNDISMLLDAAEAGGLNRQDVKTYLSRGENADQVQSEAQNASRRGIRGVPHFVIEHKHVISGAQDPEAFIEALRDIASDNSTKQDASKCDANSC</sequence>
<gene>
    <name evidence="2" type="ORF">THASP1DRAFT_12361</name>
</gene>
<evidence type="ECO:0000313" key="2">
    <source>
        <dbReference type="EMBL" id="RKP10778.1"/>
    </source>
</evidence>
<organism evidence="2 3">
    <name type="scientific">Thamnocephalis sphaerospora</name>
    <dbReference type="NCBI Taxonomy" id="78915"/>
    <lineage>
        <taxon>Eukaryota</taxon>
        <taxon>Fungi</taxon>
        <taxon>Fungi incertae sedis</taxon>
        <taxon>Zoopagomycota</taxon>
        <taxon>Zoopagomycotina</taxon>
        <taxon>Zoopagomycetes</taxon>
        <taxon>Zoopagales</taxon>
        <taxon>Sigmoideomycetaceae</taxon>
        <taxon>Thamnocephalis</taxon>
    </lineage>
</organism>
<dbReference type="Pfam" id="PF01323">
    <property type="entry name" value="DSBA"/>
    <property type="match status" value="1"/>
</dbReference>
<keyword evidence="3" id="KW-1185">Reference proteome</keyword>
<dbReference type="SUPFAM" id="SSF52833">
    <property type="entry name" value="Thioredoxin-like"/>
    <property type="match status" value="1"/>
</dbReference>
<dbReference type="InterPro" id="IPR001853">
    <property type="entry name" value="DSBA-like_thioredoxin_dom"/>
</dbReference>
<dbReference type="OrthoDB" id="1930760at2759"/>
<dbReference type="GO" id="GO:0016491">
    <property type="term" value="F:oxidoreductase activity"/>
    <property type="evidence" value="ECO:0007669"/>
    <property type="project" value="InterPro"/>
</dbReference>
<evidence type="ECO:0000259" key="1">
    <source>
        <dbReference type="Pfam" id="PF01323"/>
    </source>
</evidence>
<reference evidence="3" key="1">
    <citation type="journal article" date="2018" name="Nat. Microbiol.">
        <title>Leveraging single-cell genomics to expand the fungal tree of life.</title>
        <authorList>
            <person name="Ahrendt S.R."/>
            <person name="Quandt C.A."/>
            <person name="Ciobanu D."/>
            <person name="Clum A."/>
            <person name="Salamov A."/>
            <person name="Andreopoulos B."/>
            <person name="Cheng J.F."/>
            <person name="Woyke T."/>
            <person name="Pelin A."/>
            <person name="Henrissat B."/>
            <person name="Reynolds N.K."/>
            <person name="Benny G.L."/>
            <person name="Smith M.E."/>
            <person name="James T.Y."/>
            <person name="Grigoriev I.V."/>
        </authorList>
    </citation>
    <scope>NUCLEOTIDE SEQUENCE [LARGE SCALE GENOMIC DNA]</scope>
    <source>
        <strain evidence="3">RSA 1356</strain>
    </source>
</reference>
<protein>
    <submittedName>
        <fullName evidence="2">DSBA oxidoreductase</fullName>
    </submittedName>
</protein>
<dbReference type="CDD" id="cd03024">
    <property type="entry name" value="DsbA_FrnE"/>
    <property type="match status" value="1"/>
</dbReference>
<dbReference type="PANTHER" id="PTHR13887">
    <property type="entry name" value="GLUTATHIONE S-TRANSFERASE KAPPA"/>
    <property type="match status" value="1"/>
</dbReference>
<dbReference type="AlphaFoldDB" id="A0A4P9XWR0"/>
<dbReference type="EMBL" id="KZ992437">
    <property type="protein sequence ID" value="RKP10778.1"/>
    <property type="molecule type" value="Genomic_DNA"/>
</dbReference>